<dbReference type="EMBL" id="SWKU01000022">
    <property type="protein sequence ID" value="KAF2997548.1"/>
    <property type="molecule type" value="Genomic_DNA"/>
</dbReference>
<evidence type="ECO:0000256" key="3">
    <source>
        <dbReference type="SAM" id="MobiDB-lite"/>
    </source>
</evidence>
<dbReference type="GO" id="GO:0005524">
    <property type="term" value="F:ATP binding"/>
    <property type="evidence" value="ECO:0007669"/>
    <property type="project" value="UniProtKB-KW"/>
</dbReference>
<dbReference type="AlphaFoldDB" id="A0A9P4T7Z5"/>
<dbReference type="Proteomes" id="UP000801428">
    <property type="component" value="Unassembled WGS sequence"/>
</dbReference>
<proteinExistence type="predicted"/>
<dbReference type="PRINTS" id="PR00819">
    <property type="entry name" value="CBXCFQXSUPER"/>
</dbReference>
<keyword evidence="1" id="KW-0547">Nucleotide-binding</keyword>
<comment type="caution">
    <text evidence="5">The sequence shown here is derived from an EMBL/GenBank/DDBJ whole genome shotgun (WGS) entry which is preliminary data.</text>
</comment>
<dbReference type="InterPro" id="IPR003959">
    <property type="entry name" value="ATPase_AAA_core"/>
</dbReference>
<feature type="region of interest" description="Disordered" evidence="3">
    <location>
        <begin position="55"/>
        <end position="118"/>
    </location>
</feature>
<dbReference type="SUPFAM" id="SSF52540">
    <property type="entry name" value="P-loop containing nucleoside triphosphate hydrolases"/>
    <property type="match status" value="1"/>
</dbReference>
<feature type="compositionally biased region" description="Polar residues" evidence="3">
    <location>
        <begin position="62"/>
        <end position="79"/>
    </location>
</feature>
<dbReference type="PANTHER" id="PTHR46411">
    <property type="entry name" value="FAMILY ATPASE, PUTATIVE-RELATED"/>
    <property type="match status" value="1"/>
</dbReference>
<dbReference type="InterPro" id="IPR056599">
    <property type="entry name" value="AAA_lid_fung"/>
</dbReference>
<reference evidence="5" key="1">
    <citation type="submission" date="2019-04" db="EMBL/GenBank/DDBJ databases">
        <title>Sequencing of skin fungus with MAO and IRED activity.</title>
        <authorList>
            <person name="Marsaioli A.J."/>
            <person name="Bonatto J.M.C."/>
            <person name="Reis Junior O."/>
        </authorList>
    </citation>
    <scope>NUCLEOTIDE SEQUENCE</scope>
    <source>
        <strain evidence="5">30M1</strain>
    </source>
</reference>
<dbReference type="SMART" id="SM00382">
    <property type="entry name" value="AAA"/>
    <property type="match status" value="1"/>
</dbReference>
<evidence type="ECO:0000259" key="4">
    <source>
        <dbReference type="SMART" id="SM00382"/>
    </source>
</evidence>
<dbReference type="Gene3D" id="3.40.50.300">
    <property type="entry name" value="P-loop containing nucleotide triphosphate hydrolases"/>
    <property type="match status" value="1"/>
</dbReference>
<keyword evidence="2" id="KW-0067">ATP-binding</keyword>
<gene>
    <name evidence="5" type="ORF">E8E13_000147</name>
</gene>
<evidence type="ECO:0000256" key="2">
    <source>
        <dbReference type="ARBA" id="ARBA00022840"/>
    </source>
</evidence>
<dbReference type="GO" id="GO:0016887">
    <property type="term" value="F:ATP hydrolysis activity"/>
    <property type="evidence" value="ECO:0007669"/>
    <property type="project" value="InterPro"/>
</dbReference>
<dbReference type="InterPro" id="IPR027417">
    <property type="entry name" value="P-loop_NTPase"/>
</dbReference>
<dbReference type="Pfam" id="PF23232">
    <property type="entry name" value="AAA_lid_13"/>
    <property type="match status" value="1"/>
</dbReference>
<dbReference type="InterPro" id="IPR003593">
    <property type="entry name" value="AAA+_ATPase"/>
</dbReference>
<evidence type="ECO:0000313" key="6">
    <source>
        <dbReference type="Proteomes" id="UP000801428"/>
    </source>
</evidence>
<evidence type="ECO:0000256" key="1">
    <source>
        <dbReference type="ARBA" id="ARBA00022741"/>
    </source>
</evidence>
<organism evidence="5 6">
    <name type="scientific">Curvularia kusanoi</name>
    <name type="common">Cochliobolus kusanoi</name>
    <dbReference type="NCBI Taxonomy" id="90978"/>
    <lineage>
        <taxon>Eukaryota</taxon>
        <taxon>Fungi</taxon>
        <taxon>Dikarya</taxon>
        <taxon>Ascomycota</taxon>
        <taxon>Pezizomycotina</taxon>
        <taxon>Dothideomycetes</taxon>
        <taxon>Pleosporomycetidae</taxon>
        <taxon>Pleosporales</taxon>
        <taxon>Pleosporineae</taxon>
        <taxon>Pleosporaceae</taxon>
        <taxon>Curvularia</taxon>
    </lineage>
</organism>
<dbReference type="CDD" id="cd19481">
    <property type="entry name" value="RecA-like_protease"/>
    <property type="match status" value="1"/>
</dbReference>
<keyword evidence="6" id="KW-1185">Reference proteome</keyword>
<feature type="domain" description="AAA+ ATPase" evidence="4">
    <location>
        <begin position="254"/>
        <end position="379"/>
    </location>
</feature>
<evidence type="ECO:0000313" key="5">
    <source>
        <dbReference type="EMBL" id="KAF2997548.1"/>
    </source>
</evidence>
<name>A0A9P4T7Z5_CURKU</name>
<protein>
    <recommendedName>
        <fullName evidence="4">AAA+ ATPase domain-containing protein</fullName>
    </recommendedName>
</protein>
<accession>A0A9P4T7Z5</accession>
<dbReference type="OrthoDB" id="10042665at2759"/>
<dbReference type="PANTHER" id="PTHR46411:SF2">
    <property type="entry name" value="AAA+ ATPASE DOMAIN-CONTAINING PROTEIN"/>
    <property type="match status" value="1"/>
</dbReference>
<dbReference type="Pfam" id="PF00004">
    <property type="entry name" value="AAA"/>
    <property type="match status" value="1"/>
</dbReference>
<sequence length="481" mass="54452">MTTWDGFSYKHQTTILSNGHEITEMPKKTPSTLSRDRTLYGRMYDFDRGKVESILGKRKAEQSPSPVTKRSASLLTRSPATDDESDHSPIPPVLDDSDSDADEHASTGGGEQVQLDGEDLQSFSESALGALRKKIRAVILFNNDTEVDQPSTRNKQTDPWRLSFGFHDKPTEDEFLIMPTNLPGYDLQEKEWVDLPVSTLTSVRWNKQPFEDLVLDPETKPLVQAMVTVRASSIKTRRQRGPRVDYDVIAGKGNGLIMLFHGSPGTGKTLTAESVAEIAEMPLFPITCGDIGTEPDKVETYLQLAFELGQRWNCVLLLDEADVFLEERTLTDLQRNSLVSVFLRMLEYYEGILILTSNRVGAFDEAFRSRIHIAIHYEDLKPRSRKKIWSNFLSRLEGTEEGENIAEIEERLDELANHKLNGREIRNALSTARQLAHHKGENMGWEHLELAIKTANKFGKYLTDVHGHSANSWAKEKRERL</sequence>
<dbReference type="InterPro" id="IPR000641">
    <property type="entry name" value="CbxX/CfxQ"/>
</dbReference>